<dbReference type="CDD" id="cd06662">
    <property type="entry name" value="SURF1"/>
    <property type="match status" value="1"/>
</dbReference>
<name>A0A1I1SN90_9BURK</name>
<dbReference type="InterPro" id="IPR045214">
    <property type="entry name" value="Surf1/Surf4"/>
</dbReference>
<evidence type="ECO:0000256" key="4">
    <source>
        <dbReference type="ARBA" id="ARBA00022989"/>
    </source>
</evidence>
<keyword evidence="4 6" id="KW-1133">Transmembrane helix</keyword>
<evidence type="ECO:0000313" key="8">
    <source>
        <dbReference type="EMBL" id="SFD46168.1"/>
    </source>
</evidence>
<dbReference type="EMBL" id="FOMQ01000002">
    <property type="protein sequence ID" value="SFD46168.1"/>
    <property type="molecule type" value="Genomic_DNA"/>
</dbReference>
<comment type="similarity">
    <text evidence="2 6">Belongs to the SURF1 family.</text>
</comment>
<evidence type="ECO:0000256" key="1">
    <source>
        <dbReference type="ARBA" id="ARBA00004370"/>
    </source>
</evidence>
<protein>
    <recommendedName>
        <fullName evidence="6">SURF1-like protein</fullName>
    </recommendedName>
</protein>
<evidence type="ECO:0000313" key="9">
    <source>
        <dbReference type="Proteomes" id="UP000199517"/>
    </source>
</evidence>
<keyword evidence="6" id="KW-1003">Cell membrane</keyword>
<comment type="caution">
    <text evidence="6">Lacks conserved residue(s) required for the propagation of feature annotation.</text>
</comment>
<dbReference type="Pfam" id="PF02104">
    <property type="entry name" value="SURF1"/>
    <property type="match status" value="1"/>
</dbReference>
<evidence type="ECO:0000256" key="3">
    <source>
        <dbReference type="ARBA" id="ARBA00022692"/>
    </source>
</evidence>
<evidence type="ECO:0000256" key="7">
    <source>
        <dbReference type="SAM" id="MobiDB-lite"/>
    </source>
</evidence>
<dbReference type="GO" id="GO:0005886">
    <property type="term" value="C:plasma membrane"/>
    <property type="evidence" value="ECO:0007669"/>
    <property type="project" value="UniProtKB-SubCell"/>
</dbReference>
<dbReference type="STRING" id="32040.SAMN04489710_102237"/>
<keyword evidence="5 6" id="KW-0472">Membrane</keyword>
<organism evidence="8 9">
    <name type="scientific">Paracidovorax konjaci</name>
    <dbReference type="NCBI Taxonomy" id="32040"/>
    <lineage>
        <taxon>Bacteria</taxon>
        <taxon>Pseudomonadati</taxon>
        <taxon>Pseudomonadota</taxon>
        <taxon>Betaproteobacteria</taxon>
        <taxon>Burkholderiales</taxon>
        <taxon>Comamonadaceae</taxon>
        <taxon>Paracidovorax</taxon>
    </lineage>
</organism>
<evidence type="ECO:0000256" key="6">
    <source>
        <dbReference type="RuleBase" id="RU363076"/>
    </source>
</evidence>
<dbReference type="PANTHER" id="PTHR23427">
    <property type="entry name" value="SURFEIT LOCUS PROTEIN"/>
    <property type="match status" value="1"/>
</dbReference>
<sequence>MAATAALGRWQLSRAAQKEAWQASVEARQARPAVAPAALAALPSEAPASGPAAAPEDAAGAGPLDDPLVHRAAALQGRWLSQYTVFLDNRQMHGRPGFFVLTPLQLTAPGAEGAVVLVQRGWVPRDFLDRTRLPDVPSPAGEVEVRGRIAPPPSRLYELGHAGAAAGAEGSSRIRQNLDMAAYRAETGLARLAPLTVLQTGGSEGTLQRDWPVIDAGVAKHYGYAFQWFGLCALVAILYVWFQIVRRFLRPGRQPSP</sequence>
<dbReference type="PROSITE" id="PS50895">
    <property type="entry name" value="SURF1"/>
    <property type="match status" value="1"/>
</dbReference>
<accession>A0A1I1SN90</accession>
<evidence type="ECO:0000256" key="5">
    <source>
        <dbReference type="ARBA" id="ARBA00023136"/>
    </source>
</evidence>
<keyword evidence="3 6" id="KW-0812">Transmembrane</keyword>
<dbReference type="InterPro" id="IPR002994">
    <property type="entry name" value="Surf1/Shy1"/>
</dbReference>
<dbReference type="Proteomes" id="UP000199517">
    <property type="component" value="Unassembled WGS sequence"/>
</dbReference>
<dbReference type="AlphaFoldDB" id="A0A1I1SN90"/>
<reference evidence="9" key="1">
    <citation type="submission" date="2016-10" db="EMBL/GenBank/DDBJ databases">
        <authorList>
            <person name="Varghese N."/>
            <person name="Submissions S."/>
        </authorList>
    </citation>
    <scope>NUCLEOTIDE SEQUENCE [LARGE SCALE GENOMIC DNA]</scope>
    <source>
        <strain evidence="9">DSM 7481</strain>
    </source>
</reference>
<gene>
    <name evidence="8" type="ORF">SAMN04489710_102237</name>
</gene>
<keyword evidence="9" id="KW-1185">Reference proteome</keyword>
<evidence type="ECO:0000256" key="2">
    <source>
        <dbReference type="ARBA" id="ARBA00007165"/>
    </source>
</evidence>
<feature type="transmembrane region" description="Helical" evidence="6">
    <location>
        <begin position="222"/>
        <end position="242"/>
    </location>
</feature>
<comment type="subcellular location">
    <subcellularLocation>
        <location evidence="6">Cell membrane</location>
        <topology evidence="6">Multi-pass membrane protein</topology>
    </subcellularLocation>
    <subcellularLocation>
        <location evidence="1">Membrane</location>
    </subcellularLocation>
</comment>
<proteinExistence type="inferred from homology"/>
<feature type="region of interest" description="Disordered" evidence="7">
    <location>
        <begin position="45"/>
        <end position="65"/>
    </location>
</feature>
<dbReference type="PANTHER" id="PTHR23427:SF2">
    <property type="entry name" value="SURFEIT LOCUS PROTEIN 1"/>
    <property type="match status" value="1"/>
</dbReference>